<reference evidence="1" key="1">
    <citation type="journal article" date="2019" name="Environ. Microbiol.">
        <title>Fungal ecological strategies reflected in gene transcription - a case study of two litter decomposers.</title>
        <authorList>
            <person name="Barbi F."/>
            <person name="Kohler A."/>
            <person name="Barry K."/>
            <person name="Baskaran P."/>
            <person name="Daum C."/>
            <person name="Fauchery L."/>
            <person name="Ihrmark K."/>
            <person name="Kuo A."/>
            <person name="LaButti K."/>
            <person name="Lipzen A."/>
            <person name="Morin E."/>
            <person name="Grigoriev I.V."/>
            <person name="Henrissat B."/>
            <person name="Lindahl B."/>
            <person name="Martin F."/>
        </authorList>
    </citation>
    <scope>NUCLEOTIDE SEQUENCE</scope>
    <source>
        <strain evidence="1">JB14</strain>
    </source>
</reference>
<accession>A0A6A4HJD8</accession>
<proteinExistence type="predicted"/>
<evidence type="ECO:0000313" key="1">
    <source>
        <dbReference type="EMBL" id="KAE9398649.1"/>
    </source>
</evidence>
<keyword evidence="2" id="KW-1185">Reference proteome</keyword>
<dbReference type="Proteomes" id="UP000799118">
    <property type="component" value="Unassembled WGS sequence"/>
</dbReference>
<evidence type="ECO:0000313" key="2">
    <source>
        <dbReference type="Proteomes" id="UP000799118"/>
    </source>
</evidence>
<protein>
    <submittedName>
        <fullName evidence="1">Uncharacterized protein</fullName>
    </submittedName>
</protein>
<gene>
    <name evidence="1" type="ORF">BT96DRAFT_994714</name>
</gene>
<dbReference type="AlphaFoldDB" id="A0A6A4HJD8"/>
<name>A0A6A4HJD8_9AGAR</name>
<dbReference type="EMBL" id="ML769480">
    <property type="protein sequence ID" value="KAE9398649.1"/>
    <property type="molecule type" value="Genomic_DNA"/>
</dbReference>
<organism evidence="1 2">
    <name type="scientific">Gymnopus androsaceus JB14</name>
    <dbReference type="NCBI Taxonomy" id="1447944"/>
    <lineage>
        <taxon>Eukaryota</taxon>
        <taxon>Fungi</taxon>
        <taxon>Dikarya</taxon>
        <taxon>Basidiomycota</taxon>
        <taxon>Agaricomycotina</taxon>
        <taxon>Agaricomycetes</taxon>
        <taxon>Agaricomycetidae</taxon>
        <taxon>Agaricales</taxon>
        <taxon>Marasmiineae</taxon>
        <taxon>Omphalotaceae</taxon>
        <taxon>Gymnopus</taxon>
    </lineage>
</organism>
<sequence length="253" mass="28676">MANTSSPDITLAYHTQCLELLTKYKHIVHKLSTPTEGRLTDLVVAPFVDSLEGILTRDIPILKAAFTRAIKPFPTERKTVDYRAKYNPPNGVDPSFYLELQNLQRDIQNLEGISRQMGSTVELEILKRLMDELEDSLLIHVPRLQAAIGRTALTVEAFNDIYGVPNPDIPPIVKEEDHDVNIPAAVEEEDEEEVVRALTEVKDEPLDNDSTVHALTEVKDEEVDRLDDNLMDVDLEYRQVVVDYRAGLLHLLR</sequence>